<dbReference type="RefSeq" id="XP_005101551.1">
    <property type="nucleotide sequence ID" value="XM_005101494.3"/>
</dbReference>
<evidence type="ECO:0000313" key="5">
    <source>
        <dbReference type="Proteomes" id="UP000694888"/>
    </source>
</evidence>
<keyword evidence="3 4" id="KW-0472">Membrane</keyword>
<evidence type="ECO:0000256" key="3">
    <source>
        <dbReference type="ARBA" id="ARBA00023136"/>
    </source>
</evidence>
<dbReference type="PANTHER" id="PTHR12483">
    <property type="entry name" value="SOLUTE CARRIER FAMILY 31 COPPER TRANSPORTERS"/>
    <property type="match status" value="1"/>
</dbReference>
<dbReference type="Proteomes" id="UP000694888">
    <property type="component" value="Unplaced"/>
</dbReference>
<name>A0ABM0JU51_APLCA</name>
<dbReference type="Pfam" id="PF04145">
    <property type="entry name" value="Ctr"/>
    <property type="match status" value="2"/>
</dbReference>
<keyword evidence="1 4" id="KW-0812">Transmembrane</keyword>
<dbReference type="RefSeq" id="XP_012939780.1">
    <property type="nucleotide sequence ID" value="XM_013084326.2"/>
</dbReference>
<feature type="transmembrane region" description="Helical" evidence="4">
    <location>
        <begin position="93"/>
        <end position="115"/>
    </location>
</feature>
<protein>
    <recommendedName>
        <fullName evidence="4">Copper transport protein</fullName>
    </recommendedName>
</protein>
<evidence type="ECO:0000313" key="8">
    <source>
        <dbReference type="RefSeq" id="XP_012939780.1"/>
    </source>
</evidence>
<keyword evidence="2 4" id="KW-1133">Transmembrane helix</keyword>
<keyword evidence="4" id="KW-0186">Copper</keyword>
<evidence type="ECO:0000256" key="2">
    <source>
        <dbReference type="ARBA" id="ARBA00022989"/>
    </source>
</evidence>
<dbReference type="PANTHER" id="PTHR12483:SF115">
    <property type="entry name" value="COPPER TRANSPORT PROTEIN"/>
    <property type="match status" value="1"/>
</dbReference>
<keyword evidence="4" id="KW-0406">Ion transport</keyword>
<proteinExistence type="inferred from homology"/>
<organism evidence="5 6">
    <name type="scientific">Aplysia californica</name>
    <name type="common">California sea hare</name>
    <dbReference type="NCBI Taxonomy" id="6500"/>
    <lineage>
        <taxon>Eukaryota</taxon>
        <taxon>Metazoa</taxon>
        <taxon>Spiralia</taxon>
        <taxon>Lophotrochozoa</taxon>
        <taxon>Mollusca</taxon>
        <taxon>Gastropoda</taxon>
        <taxon>Heterobranchia</taxon>
        <taxon>Euthyneura</taxon>
        <taxon>Tectipleura</taxon>
        <taxon>Aplysiida</taxon>
        <taxon>Aplysioidea</taxon>
        <taxon>Aplysiidae</taxon>
        <taxon>Aplysia</taxon>
    </lineage>
</organism>
<evidence type="ECO:0000313" key="7">
    <source>
        <dbReference type="RefSeq" id="XP_005101552.1"/>
    </source>
</evidence>
<dbReference type="InterPro" id="IPR007274">
    <property type="entry name" value="Cop_transporter"/>
</dbReference>
<keyword evidence="4" id="KW-0813">Transport</keyword>
<sequence>MHKTTFHTSTGDVLFFPEWVLHGRKETYLTCIVLVILGVCYQAIKFARQQYGRKCKNLECKRYILNKGHMLQTLMYLLQFVWGYVIMLSVMTFNVWILVAVLVGFGIGYFFFGWGEYEEPSAAMRVYRVPVTKSYIANSCSDRVTASSSMTQELLPLSESTDETIFRESRSDSVLCSCDNSNI</sequence>
<dbReference type="GeneID" id="101857887"/>
<evidence type="ECO:0000256" key="4">
    <source>
        <dbReference type="RuleBase" id="RU367022"/>
    </source>
</evidence>
<evidence type="ECO:0000313" key="9">
    <source>
        <dbReference type="RefSeq" id="XP_012939781.1"/>
    </source>
</evidence>
<reference evidence="6 7" key="1">
    <citation type="submission" date="2025-05" db="UniProtKB">
        <authorList>
            <consortium name="RefSeq"/>
        </authorList>
    </citation>
    <scope>IDENTIFICATION</scope>
</reference>
<dbReference type="RefSeq" id="XP_012939781.1">
    <property type="nucleotide sequence ID" value="XM_013084327.2"/>
</dbReference>
<feature type="transmembrane region" description="Helical" evidence="4">
    <location>
        <begin position="27"/>
        <end position="47"/>
    </location>
</feature>
<comment type="subcellular location">
    <subcellularLocation>
        <location evidence="4">Membrane</location>
        <topology evidence="4">Multi-pass membrane protein</topology>
    </subcellularLocation>
</comment>
<gene>
    <name evidence="6 7 8 9" type="primary">LOC101857887</name>
</gene>
<keyword evidence="4" id="KW-0187">Copper transport</keyword>
<evidence type="ECO:0000313" key="6">
    <source>
        <dbReference type="RefSeq" id="XP_005101551.1"/>
    </source>
</evidence>
<comment type="similarity">
    <text evidence="4">Belongs to the copper transporter (Ctr) (TC 1.A.56) family. SLC31A subfamily.</text>
</comment>
<dbReference type="RefSeq" id="XP_005101552.1">
    <property type="nucleotide sequence ID" value="XM_005101495.3"/>
</dbReference>
<evidence type="ECO:0000256" key="1">
    <source>
        <dbReference type="ARBA" id="ARBA00022692"/>
    </source>
</evidence>
<keyword evidence="5" id="KW-1185">Reference proteome</keyword>
<accession>A0ABM0JU51</accession>
<feature type="transmembrane region" description="Helical" evidence="4">
    <location>
        <begin position="68"/>
        <end position="87"/>
    </location>
</feature>